<evidence type="ECO:0000313" key="3">
    <source>
        <dbReference type="Proteomes" id="UP000427842"/>
    </source>
</evidence>
<name>A0ABQ6VX34_9PROT</name>
<reference evidence="2 3" key="1">
    <citation type="submission" date="2018-09" db="EMBL/GenBank/DDBJ databases">
        <title>Genome sequence and characterization of the bcs clusters for the production of nanocellulose from the low pH resistant strain Komagataeibacter medellinensis ID13488.</title>
        <authorList>
            <person name="Hernandez-Arriaga A.M."/>
            <person name="Del Cerro C."/>
            <person name="Urbina L."/>
            <person name="Eceiza A."/>
            <person name="Retegi A."/>
            <person name="Prieto M.A."/>
        </authorList>
    </citation>
    <scope>NUCLEOTIDE SEQUENCE [LARGE SCALE GENOMIC DNA]</scope>
    <source>
        <strain evidence="2 3">ID13488</strain>
    </source>
</reference>
<gene>
    <name evidence="2" type="ORF">D3W54_11720</name>
</gene>
<proteinExistence type="predicted"/>
<keyword evidence="1" id="KW-1133">Transmembrane helix</keyword>
<evidence type="ECO:0000313" key="2">
    <source>
        <dbReference type="EMBL" id="KAB8124739.1"/>
    </source>
</evidence>
<sequence length="180" mass="17818">MLVLLLGMLVICSLSGSGGRGGGLVWHGGLTAGCVCLSGWKAGQVGPDCLLAVLMAGGVGLLGVQMLHVPASGRERGGLRLSGGLACVVVLTQVMMQGTEDMTQHFMVMAALCAVLCGVWGACIARGPAALCAGLACGLDGVMLLGAQAGSMLVMAEAIVAVAGLNAVLARIPRMGGDLS</sequence>
<keyword evidence="1" id="KW-0472">Membrane</keyword>
<keyword evidence="1" id="KW-0812">Transmembrane</keyword>
<dbReference type="RefSeq" id="WP_153470915.1">
    <property type="nucleotide sequence ID" value="NZ_QYAZ01000001.1"/>
</dbReference>
<organism evidence="2 3">
    <name type="scientific">Komagataeibacter medellinensis</name>
    <dbReference type="NCBI Taxonomy" id="1177712"/>
    <lineage>
        <taxon>Bacteria</taxon>
        <taxon>Pseudomonadati</taxon>
        <taxon>Pseudomonadota</taxon>
        <taxon>Alphaproteobacteria</taxon>
        <taxon>Acetobacterales</taxon>
        <taxon>Acetobacteraceae</taxon>
        <taxon>Komagataeibacter</taxon>
    </lineage>
</organism>
<dbReference type="Proteomes" id="UP000427842">
    <property type="component" value="Unassembled WGS sequence"/>
</dbReference>
<keyword evidence="3" id="KW-1185">Reference proteome</keyword>
<dbReference type="EMBL" id="QYAZ01000001">
    <property type="protein sequence ID" value="KAB8124739.1"/>
    <property type="molecule type" value="Genomic_DNA"/>
</dbReference>
<evidence type="ECO:0000256" key="1">
    <source>
        <dbReference type="SAM" id="Phobius"/>
    </source>
</evidence>
<comment type="caution">
    <text evidence="2">The sequence shown here is derived from an EMBL/GenBank/DDBJ whole genome shotgun (WGS) entry which is preliminary data.</text>
</comment>
<accession>A0ABQ6VX34</accession>
<protein>
    <submittedName>
        <fullName evidence="2">Uncharacterized protein</fullName>
    </submittedName>
</protein>
<feature type="transmembrane region" description="Helical" evidence="1">
    <location>
        <begin position="102"/>
        <end position="122"/>
    </location>
</feature>
<feature type="transmembrane region" description="Helical" evidence="1">
    <location>
        <begin position="45"/>
        <end position="67"/>
    </location>
</feature>
<feature type="transmembrane region" description="Helical" evidence="1">
    <location>
        <begin position="153"/>
        <end position="172"/>
    </location>
</feature>